<evidence type="ECO:0000313" key="1">
    <source>
        <dbReference type="EMBL" id="SUO05112.1"/>
    </source>
</evidence>
<dbReference type="Proteomes" id="UP000255523">
    <property type="component" value="Unassembled WGS sequence"/>
</dbReference>
<sequence length="44" mass="4746">MLIQLTYSNQLVEIGKTTASHSGLEVDPDGIGIYRDTAHMGLSI</sequence>
<evidence type="ECO:0000313" key="2">
    <source>
        <dbReference type="Proteomes" id="UP000255523"/>
    </source>
</evidence>
<proteinExistence type="predicted"/>
<dbReference type="EMBL" id="UHFX01000003">
    <property type="protein sequence ID" value="SUO05112.1"/>
    <property type="molecule type" value="Genomic_DNA"/>
</dbReference>
<organism evidence="1 2">
    <name type="scientific">Faecalicoccus pleomorphus</name>
    <dbReference type="NCBI Taxonomy" id="1323"/>
    <lineage>
        <taxon>Bacteria</taxon>
        <taxon>Bacillati</taxon>
        <taxon>Bacillota</taxon>
        <taxon>Erysipelotrichia</taxon>
        <taxon>Erysipelotrichales</taxon>
        <taxon>Erysipelotrichaceae</taxon>
        <taxon>Faecalicoccus</taxon>
    </lineage>
</organism>
<reference evidence="1 2" key="1">
    <citation type="submission" date="2018-06" db="EMBL/GenBank/DDBJ databases">
        <authorList>
            <consortium name="Pathogen Informatics"/>
            <person name="Doyle S."/>
        </authorList>
    </citation>
    <scope>NUCLEOTIDE SEQUENCE [LARGE SCALE GENOMIC DNA]</scope>
    <source>
        <strain evidence="1 2">NCTC11087</strain>
    </source>
</reference>
<keyword evidence="2" id="KW-1185">Reference proteome</keyword>
<protein>
    <submittedName>
        <fullName evidence="1">Uncharacterized protein</fullName>
    </submittedName>
</protein>
<accession>A0A380LQJ9</accession>
<name>A0A380LQJ9_9FIRM</name>
<dbReference type="AlphaFoldDB" id="A0A380LQJ9"/>
<gene>
    <name evidence="1" type="ORF">NCTC11087_02047</name>
</gene>